<organism evidence="2 3">
    <name type="scientific">Favolaschia claudopus</name>
    <dbReference type="NCBI Taxonomy" id="2862362"/>
    <lineage>
        <taxon>Eukaryota</taxon>
        <taxon>Fungi</taxon>
        <taxon>Dikarya</taxon>
        <taxon>Basidiomycota</taxon>
        <taxon>Agaricomycotina</taxon>
        <taxon>Agaricomycetes</taxon>
        <taxon>Agaricomycetidae</taxon>
        <taxon>Agaricales</taxon>
        <taxon>Marasmiineae</taxon>
        <taxon>Mycenaceae</taxon>
        <taxon>Favolaschia</taxon>
    </lineage>
</organism>
<evidence type="ECO:0000313" key="2">
    <source>
        <dbReference type="EMBL" id="KAK7005551.1"/>
    </source>
</evidence>
<feature type="region of interest" description="Disordered" evidence="1">
    <location>
        <begin position="9"/>
        <end position="50"/>
    </location>
</feature>
<evidence type="ECO:0000313" key="3">
    <source>
        <dbReference type="Proteomes" id="UP001362999"/>
    </source>
</evidence>
<accession>A0AAW0A9V2</accession>
<name>A0AAW0A9V2_9AGAR</name>
<dbReference type="Proteomes" id="UP001362999">
    <property type="component" value="Unassembled WGS sequence"/>
</dbReference>
<dbReference type="AlphaFoldDB" id="A0AAW0A9V2"/>
<reference evidence="2 3" key="1">
    <citation type="journal article" date="2024" name="J Genomics">
        <title>Draft genome sequencing and assembly of Favolaschia claudopus CIRM-BRFM 2984 isolated from oak limbs.</title>
        <authorList>
            <person name="Navarro D."/>
            <person name="Drula E."/>
            <person name="Chaduli D."/>
            <person name="Cazenave R."/>
            <person name="Ahrendt S."/>
            <person name="Wang J."/>
            <person name="Lipzen A."/>
            <person name="Daum C."/>
            <person name="Barry K."/>
            <person name="Grigoriev I.V."/>
            <person name="Favel A."/>
            <person name="Rosso M.N."/>
            <person name="Martin F."/>
        </authorList>
    </citation>
    <scope>NUCLEOTIDE SEQUENCE [LARGE SCALE GENOMIC DNA]</scope>
    <source>
        <strain evidence="2 3">CIRM-BRFM 2984</strain>
    </source>
</reference>
<dbReference type="EMBL" id="JAWWNJ010000078">
    <property type="protein sequence ID" value="KAK7005551.1"/>
    <property type="molecule type" value="Genomic_DNA"/>
</dbReference>
<evidence type="ECO:0000256" key="1">
    <source>
        <dbReference type="SAM" id="MobiDB-lite"/>
    </source>
</evidence>
<protein>
    <submittedName>
        <fullName evidence="2">Uncharacterized protein</fullName>
    </submittedName>
</protein>
<feature type="compositionally biased region" description="Gly residues" evidence="1">
    <location>
        <begin position="23"/>
        <end position="34"/>
    </location>
</feature>
<keyword evidence="3" id="KW-1185">Reference proteome</keyword>
<proteinExistence type="predicted"/>
<sequence length="103" mass="11237">MFSYCIPARDDDDGRDAEAQAGYGCGAGVEAGDGVGKEQDRQWMTSRNGDGTTELRACRVVSKARDSNNRVKIRIADLLLPALLLGAEGGEIDWQNPRDDDHR</sequence>
<comment type="caution">
    <text evidence="2">The sequence shown here is derived from an EMBL/GenBank/DDBJ whole genome shotgun (WGS) entry which is preliminary data.</text>
</comment>
<gene>
    <name evidence="2" type="ORF">R3P38DRAFT_2794715</name>
</gene>